<dbReference type="Proteomes" id="UP000695026">
    <property type="component" value="Unplaced"/>
</dbReference>
<dbReference type="InterPro" id="IPR009441">
    <property type="entry name" value="P40_nucleoprot_BD-vir"/>
</dbReference>
<dbReference type="InterPro" id="IPR015969">
    <property type="entry name" value="P40_nucleoprot_sub1_BD-vir"/>
</dbReference>
<reference evidence="2" key="1">
    <citation type="submission" date="2025-08" db="UniProtKB">
        <authorList>
            <consortium name="RefSeq"/>
        </authorList>
    </citation>
    <scope>IDENTIFICATION</scope>
    <source>
        <tissue evidence="2">Liver</tissue>
    </source>
</reference>
<dbReference type="InterPro" id="IPR037690">
    <property type="entry name" value="FAM204A"/>
</dbReference>
<accession>A0A9F5MS02</accession>
<protein>
    <submittedName>
        <fullName evidence="2">Protein FAM204A isoform X1</fullName>
    </submittedName>
</protein>
<dbReference type="InterPro" id="IPR015970">
    <property type="entry name" value="P40_nucleoprot_sub2_BD-vir"/>
</dbReference>
<organism evidence="1 2">
    <name type="scientific">Python bivittatus</name>
    <name type="common">Burmese python</name>
    <name type="synonym">Python molurus bivittatus</name>
    <dbReference type="NCBI Taxonomy" id="176946"/>
    <lineage>
        <taxon>Eukaryota</taxon>
        <taxon>Metazoa</taxon>
        <taxon>Chordata</taxon>
        <taxon>Craniata</taxon>
        <taxon>Vertebrata</taxon>
        <taxon>Euteleostomi</taxon>
        <taxon>Lepidosauria</taxon>
        <taxon>Squamata</taxon>
        <taxon>Bifurcata</taxon>
        <taxon>Unidentata</taxon>
        <taxon>Episquamata</taxon>
        <taxon>Toxicofera</taxon>
        <taxon>Serpentes</taxon>
        <taxon>Henophidia</taxon>
        <taxon>Pythonidae</taxon>
        <taxon>Python</taxon>
    </lineage>
</organism>
<dbReference type="InterPro" id="IPR036260">
    <property type="entry name" value="P40_nucleoprot_sf_BD-vir"/>
</dbReference>
<dbReference type="Gene3D" id="1.10.3050.10">
    <property type="entry name" value="borna disease virus nucleoprotein, domain 2"/>
    <property type="match status" value="1"/>
</dbReference>
<dbReference type="Gene3D" id="1.10.3040.10">
    <property type="entry name" value="borna disease virus nucleoprotein, domain 1"/>
    <property type="match status" value="1"/>
</dbReference>
<dbReference type="PANTHER" id="PTHR14386">
    <property type="entry name" value="PROTEIN FAM204A"/>
    <property type="match status" value="1"/>
</dbReference>
<proteinExistence type="predicted"/>
<dbReference type="OrthoDB" id="2418792at2759"/>
<dbReference type="CTD" id="63877"/>
<dbReference type="RefSeq" id="XP_025021651.1">
    <property type="nucleotide sequence ID" value="XM_025165883.1"/>
</dbReference>
<evidence type="ECO:0000313" key="1">
    <source>
        <dbReference type="Proteomes" id="UP000695026"/>
    </source>
</evidence>
<keyword evidence="1" id="KW-1185">Reference proteome</keyword>
<dbReference type="GeneID" id="103058453"/>
<dbReference type="SUPFAM" id="SSF101399">
    <property type="entry name" value="P40 nucleoprotein"/>
    <property type="match status" value="1"/>
</dbReference>
<dbReference type="Pfam" id="PF06407">
    <property type="entry name" value="BDV_P40"/>
    <property type="match status" value="1"/>
</dbReference>
<evidence type="ECO:0000313" key="2">
    <source>
        <dbReference type="RefSeq" id="XP_025021651.1"/>
    </source>
</evidence>
<dbReference type="AlphaFoldDB" id="A0A9F5MS02"/>
<sequence>MPITLYNAGHAIDWINSKPWIGHLVLNLIELEAESPAKELIDQMKLVANKAQMTICFSVEAYLKQCMDGTIAMRQVVAEIPKFEAAVSIVKKKTGSMFKFASAIRHPAIINLAPRNFPNLSTAANYWKKWHSPSFAGFKALKVTPGAAISIPMLQLAATRILRESGLESSIDKCLAEGNISQAEELSDRLATRELGVKIAKAVACRNFVKTKQDAEATQEAQKNKKLAWGFEAKKRWETKSNMGYM</sequence>
<name>A0A9F5MS02_PYTBI</name>
<dbReference type="PANTHER" id="PTHR14386:SF2">
    <property type="entry name" value="PROTEIN FAM204A"/>
    <property type="match status" value="1"/>
</dbReference>
<gene>
    <name evidence="2" type="primary">FAM204A</name>
</gene>